<gene>
    <name evidence="2" type="ORF">SAMN05421783_14122</name>
</gene>
<dbReference type="Proteomes" id="UP000198816">
    <property type="component" value="Unassembled WGS sequence"/>
</dbReference>
<reference evidence="3" key="1">
    <citation type="submission" date="2016-10" db="EMBL/GenBank/DDBJ databases">
        <authorList>
            <person name="Varghese N."/>
            <person name="Submissions S."/>
        </authorList>
    </citation>
    <scope>NUCLEOTIDE SEQUENCE [LARGE SCALE GENOMIC DNA]</scope>
    <source>
        <strain evidence="3">DSM 217</strain>
    </source>
</reference>
<name>A0A1H3D224_THIRO</name>
<evidence type="ECO:0000313" key="2">
    <source>
        <dbReference type="EMBL" id="SDX60542.1"/>
    </source>
</evidence>
<dbReference type="Pfam" id="PF01850">
    <property type="entry name" value="PIN"/>
    <property type="match status" value="1"/>
</dbReference>
<proteinExistence type="predicted"/>
<evidence type="ECO:0000259" key="1">
    <source>
        <dbReference type="Pfam" id="PF01850"/>
    </source>
</evidence>
<feature type="domain" description="PIN" evidence="1">
    <location>
        <begin position="8"/>
        <end position="121"/>
    </location>
</feature>
<dbReference type="RefSeq" id="WP_093038204.1">
    <property type="nucleotide sequence ID" value="NZ_FNNZ01000041.1"/>
</dbReference>
<dbReference type="SUPFAM" id="SSF88723">
    <property type="entry name" value="PIN domain-like"/>
    <property type="match status" value="1"/>
</dbReference>
<evidence type="ECO:0000313" key="3">
    <source>
        <dbReference type="Proteomes" id="UP000198816"/>
    </source>
</evidence>
<keyword evidence="3" id="KW-1185">Reference proteome</keyword>
<sequence>MSRQRFSVDTNILIYSVDKDAGPRHEQARAIMDALADADCVLMLQALGEFFHAVTRKAKMPADEAAALVHDWMELFPVAAADGRTLRHAIGLKNVHGFGFWDAMLVEAARVAGVTRFLTEDMQDGRWVGALCLENPFKADFELGLD</sequence>
<dbReference type="AlphaFoldDB" id="A0A1H3D224"/>
<organism evidence="2 3">
    <name type="scientific">Thiocapsa roseopersicina</name>
    <dbReference type="NCBI Taxonomy" id="1058"/>
    <lineage>
        <taxon>Bacteria</taxon>
        <taxon>Pseudomonadati</taxon>
        <taxon>Pseudomonadota</taxon>
        <taxon>Gammaproteobacteria</taxon>
        <taxon>Chromatiales</taxon>
        <taxon>Chromatiaceae</taxon>
        <taxon>Thiocapsa</taxon>
    </lineage>
</organism>
<dbReference type="InterPro" id="IPR002716">
    <property type="entry name" value="PIN_dom"/>
</dbReference>
<accession>A0A1H3D224</accession>
<dbReference type="CDD" id="cd18692">
    <property type="entry name" value="PIN_VapC-like"/>
    <property type="match status" value="1"/>
</dbReference>
<dbReference type="STRING" id="1058.SAMN05421783_14122"/>
<dbReference type="InterPro" id="IPR029060">
    <property type="entry name" value="PIN-like_dom_sf"/>
</dbReference>
<protein>
    <submittedName>
        <fullName evidence="2">Predicted nucleic acid-binding protein, contains PIN domain</fullName>
    </submittedName>
</protein>
<dbReference type="Gene3D" id="3.40.50.1010">
    <property type="entry name" value="5'-nuclease"/>
    <property type="match status" value="1"/>
</dbReference>
<dbReference type="OrthoDB" id="9792015at2"/>
<dbReference type="EMBL" id="FNNZ01000041">
    <property type="protein sequence ID" value="SDX60542.1"/>
    <property type="molecule type" value="Genomic_DNA"/>
</dbReference>